<evidence type="ECO:0000256" key="12">
    <source>
        <dbReference type="ARBA" id="ARBA00023136"/>
    </source>
</evidence>
<keyword evidence="7 24" id="KW-0812">Transmembrane</keyword>
<evidence type="ECO:0000259" key="25">
    <source>
        <dbReference type="Pfam" id="PF00852"/>
    </source>
</evidence>
<keyword evidence="14" id="KW-0325">Glycoprotein</keyword>
<evidence type="ECO:0000256" key="9">
    <source>
        <dbReference type="ARBA" id="ARBA00022989"/>
    </source>
</evidence>
<feature type="domain" description="Fucosyltransferase C-terminal" evidence="25">
    <location>
        <begin position="163"/>
        <end position="325"/>
    </location>
</feature>
<evidence type="ECO:0000256" key="11">
    <source>
        <dbReference type="ARBA" id="ARBA00023098"/>
    </source>
</evidence>
<dbReference type="UniPathway" id="UPA00378"/>
<sequence length="344" mass="39384">MFGSYSGGILRRLIFCCMTLVCFALLLMLYLKATGSWLSVCSSVTQVTLIWKWSFGGPHHLDSCKTLYGIEGCHLTDDWSFCDRADEVKIWQKISNGLSNLPKSPRPPFQQWVWMNVKSPSNSKMISDIDHLINLIENSRQDTTLFVPYGSIVPSEGEDFVLPNKSMSVCWISNVWNDSFASIKYYNELKNHIEIYTAGRAFHKPVSPNDLLTLISSCKFYLSFEKSIHQDYVTEELYNPLIAGTIPVVLGPSRQNYENFVPGDAVIHVNDFFSPKDLADFLLMLGEYDDMYRRYFVWRKHYKVNLTIFGTVAFLWQVNLCICCCEFLVIAFCSLVELTLFGTG</sequence>
<evidence type="ECO:0000256" key="7">
    <source>
        <dbReference type="ARBA" id="ARBA00022692"/>
    </source>
</evidence>
<dbReference type="SUPFAM" id="SSF53756">
    <property type="entry name" value="UDP-Glycosyltransferase/glycogen phosphorylase"/>
    <property type="match status" value="1"/>
</dbReference>
<keyword evidence="9 24" id="KW-1133">Transmembrane helix</keyword>
<organism evidence="27 28">
    <name type="scientific">Scleropages formosus</name>
    <name type="common">Asian bonytongue</name>
    <name type="synonym">Osteoglossum formosum</name>
    <dbReference type="NCBI Taxonomy" id="113540"/>
    <lineage>
        <taxon>Eukaryota</taxon>
        <taxon>Metazoa</taxon>
        <taxon>Chordata</taxon>
        <taxon>Craniata</taxon>
        <taxon>Vertebrata</taxon>
        <taxon>Euteleostomi</taxon>
        <taxon>Actinopterygii</taxon>
        <taxon>Neopterygii</taxon>
        <taxon>Teleostei</taxon>
        <taxon>Osteoglossocephala</taxon>
        <taxon>Osteoglossomorpha</taxon>
        <taxon>Osteoglossiformes</taxon>
        <taxon>Osteoglossidae</taxon>
        <taxon>Scleropages</taxon>
    </lineage>
</organism>
<dbReference type="Pfam" id="PF17039">
    <property type="entry name" value="Glyco_tran_10_N"/>
    <property type="match status" value="1"/>
</dbReference>
<evidence type="ECO:0000256" key="19">
    <source>
        <dbReference type="ARBA" id="ARBA00036481"/>
    </source>
</evidence>
<comment type="pathway">
    <text evidence="1">Protein modification; protein glycosylation.</text>
</comment>
<evidence type="ECO:0000256" key="21">
    <source>
        <dbReference type="ARBA" id="ARBA00037848"/>
    </source>
</evidence>
<comment type="similarity">
    <text evidence="3 24">Belongs to the glycosyltransferase 10 family.</text>
</comment>
<comment type="catalytic activity">
    <reaction evidence="15">
        <text>a beta-D-galactosyl-(1-&gt;4)-N-acetyl-beta-D-glucosaminyl derivative + GDP-beta-L-fucose = a beta-D-galactosyl-(1-&gt;4)-[alpha-L-fucosyl-(1-&gt;3)]-N-acetyl-beta-D-glucosaminyl derivative + GDP + H(+)</text>
        <dbReference type="Rhea" id="RHEA:14257"/>
        <dbReference type="ChEBI" id="CHEBI:15378"/>
        <dbReference type="ChEBI" id="CHEBI:57273"/>
        <dbReference type="ChEBI" id="CHEBI:58189"/>
        <dbReference type="ChEBI" id="CHEBI:133507"/>
        <dbReference type="ChEBI" id="CHEBI:137941"/>
        <dbReference type="EC" id="2.4.1.152"/>
    </reaction>
    <physiologicalReaction direction="left-to-right" evidence="15">
        <dbReference type="Rhea" id="RHEA:14258"/>
    </physiologicalReaction>
</comment>
<evidence type="ECO:0000256" key="20">
    <source>
        <dbReference type="ARBA" id="ARBA00036757"/>
    </source>
</evidence>
<dbReference type="InterPro" id="IPR001503">
    <property type="entry name" value="Glyco_trans_10"/>
</dbReference>
<dbReference type="InterPro" id="IPR038577">
    <property type="entry name" value="GT10-like_C_sf"/>
</dbReference>
<reference evidence="27" key="3">
    <citation type="submission" date="2025-09" db="UniProtKB">
        <authorList>
            <consortium name="Ensembl"/>
        </authorList>
    </citation>
    <scope>IDENTIFICATION</scope>
</reference>
<dbReference type="Ensembl" id="ENSSFOT00015034027.2">
    <property type="protein sequence ID" value="ENSSFOP00015033649.2"/>
    <property type="gene ID" value="ENSSFOG00015021481.2"/>
</dbReference>
<dbReference type="InterPro" id="IPR031481">
    <property type="entry name" value="Glyco_tran_10_N"/>
</dbReference>
<dbReference type="Gene3D" id="3.40.50.11660">
    <property type="entry name" value="Glycosyl transferase family 10, C-terminal domain"/>
    <property type="match status" value="1"/>
</dbReference>
<evidence type="ECO:0000256" key="13">
    <source>
        <dbReference type="ARBA" id="ARBA00023157"/>
    </source>
</evidence>
<evidence type="ECO:0000256" key="10">
    <source>
        <dbReference type="ARBA" id="ARBA00023034"/>
    </source>
</evidence>
<keyword evidence="5 24" id="KW-0328">Glycosyltransferase</keyword>
<dbReference type="OrthoDB" id="427096at2759"/>
<dbReference type="AlphaFoldDB" id="A0A8C9SIN2"/>
<evidence type="ECO:0000256" key="1">
    <source>
        <dbReference type="ARBA" id="ARBA00004922"/>
    </source>
</evidence>
<evidence type="ECO:0000256" key="14">
    <source>
        <dbReference type="ARBA" id="ARBA00023180"/>
    </source>
</evidence>
<keyword evidence="10 24" id="KW-0333">Golgi apparatus</keyword>
<evidence type="ECO:0000256" key="16">
    <source>
        <dbReference type="ARBA" id="ARBA00036053"/>
    </source>
</evidence>
<keyword evidence="28" id="KW-1185">Reference proteome</keyword>
<comment type="catalytic activity">
    <reaction evidence="16">
        <text>alpha-D-galactosyl-(1-&gt;3)-beta-D-galactosyl-(1-&gt;4)-N-acetyl-beta-D-glucosaminyl-(1-&gt;3)-beta-D-galactosyl-(1-&gt;4)-beta-D-glucosyl-(1&lt;-&gt;1')-ceramide + GDP-beta-L-fucose = a neolactoside IV(3)-alpha-Gal,III(3)-alpha-Fuc-nLc4Cer + GDP + H(+)</text>
        <dbReference type="Rhea" id="RHEA:48380"/>
        <dbReference type="ChEBI" id="CHEBI:15378"/>
        <dbReference type="ChEBI" id="CHEBI:57273"/>
        <dbReference type="ChEBI" id="CHEBI:58189"/>
        <dbReference type="ChEBI" id="CHEBI:90380"/>
        <dbReference type="ChEBI" id="CHEBI:90381"/>
    </reaction>
    <physiologicalReaction direction="left-to-right" evidence="16">
        <dbReference type="Rhea" id="RHEA:48381"/>
    </physiologicalReaction>
</comment>
<evidence type="ECO:0000256" key="24">
    <source>
        <dbReference type="RuleBase" id="RU003832"/>
    </source>
</evidence>
<evidence type="ECO:0000256" key="17">
    <source>
        <dbReference type="ARBA" id="ARBA00036234"/>
    </source>
</evidence>
<evidence type="ECO:0000256" key="4">
    <source>
        <dbReference type="ARBA" id="ARBA00011738"/>
    </source>
</evidence>
<evidence type="ECO:0000256" key="8">
    <source>
        <dbReference type="ARBA" id="ARBA00022968"/>
    </source>
</evidence>
<comment type="catalytic activity">
    <reaction evidence="23">
        <text>an alpha-L-Fuc-(1-&gt;2)-beta-D-Gal-(1-&gt;4)-beta-D-GlcNAc derivative + GDP-beta-L-fucose = an alpha-L-Fuc-(1-&gt;2)-beta-D-Gal-(1-&gt;4)-[alpha-L-Fuc-(1-&gt;3)]-beta-D-GlcNAc derivative + GDP + H(+)</text>
        <dbReference type="Rhea" id="RHEA:77191"/>
        <dbReference type="ChEBI" id="CHEBI:15378"/>
        <dbReference type="ChEBI" id="CHEBI:57273"/>
        <dbReference type="ChEBI" id="CHEBI:58189"/>
        <dbReference type="ChEBI" id="CHEBI:133510"/>
        <dbReference type="ChEBI" id="CHEBI:195560"/>
    </reaction>
    <physiologicalReaction direction="left-to-right" evidence="23">
        <dbReference type="Rhea" id="RHEA:77192"/>
    </physiologicalReaction>
</comment>
<comment type="catalytic activity">
    <reaction evidence="18">
        <text>alpha-N-glycoloylneuraminosyl-(2-&gt;3)-beta-D-galactosyl-(1-&gt;4)-N-acetyl-beta-D-glucosaminyl-(1-&gt;3)-beta-D-galactosyl-(1-&gt;4)-N-acetyl-beta-D-glucosaminyl-(1-&gt;3)-beta-D-galactosyl-(1-&gt;4)-beta-D-glucosyl-(1&lt;-&gt;1')-ceramide + GDP-beta-L-fucose = alpha-N-glycoloylneuraminosyl-(2-&gt;3)-beta-D-galactosyl-(1-&gt;4)-N-acetyl-beta-D-glucosaminyl-(1-&gt;3)-beta-D-galactosyl-(1-&gt;4)-[alpha-L-fucosyl-(1-&gt;3)]-N-acetyl-beta-D-glucosaminyl-(1-&gt;3)-beta-D-galactosyl-(1-&gt;4)-beta-D-glucosyl-(1&lt;-&gt;1')-ceramide + GDP + H(+)</text>
        <dbReference type="Rhea" id="RHEA:48388"/>
        <dbReference type="ChEBI" id="CHEBI:15378"/>
        <dbReference type="ChEBI" id="CHEBI:57273"/>
        <dbReference type="ChEBI" id="CHEBI:58189"/>
        <dbReference type="ChEBI" id="CHEBI:90383"/>
        <dbReference type="ChEBI" id="CHEBI:90384"/>
    </reaction>
    <physiologicalReaction direction="left-to-right" evidence="18">
        <dbReference type="Rhea" id="RHEA:48389"/>
    </physiologicalReaction>
</comment>
<dbReference type="PANTHER" id="PTHR11929">
    <property type="entry name" value="ALPHA- 1,3 -FUCOSYLTRANSFERASE"/>
    <property type="match status" value="1"/>
</dbReference>
<name>A0A8C9SIN2_SCLFO</name>
<keyword evidence="6 24" id="KW-0808">Transferase</keyword>
<reference evidence="27" key="2">
    <citation type="submission" date="2025-08" db="UniProtKB">
        <authorList>
            <consortium name="Ensembl"/>
        </authorList>
    </citation>
    <scope>IDENTIFICATION</scope>
</reference>
<evidence type="ECO:0000313" key="27">
    <source>
        <dbReference type="Ensembl" id="ENSSFOP00015033649.2"/>
    </source>
</evidence>
<protein>
    <recommendedName>
        <fullName evidence="24">Fucosyltransferase</fullName>
        <ecNumber evidence="24">2.4.1.-</ecNumber>
    </recommendedName>
</protein>
<dbReference type="GO" id="GO:0032580">
    <property type="term" value="C:Golgi cisterna membrane"/>
    <property type="evidence" value="ECO:0007669"/>
    <property type="project" value="UniProtKB-SubCell"/>
</dbReference>
<evidence type="ECO:0000313" key="28">
    <source>
        <dbReference type="Proteomes" id="UP000694397"/>
    </source>
</evidence>
<keyword evidence="12 24" id="KW-0472">Membrane</keyword>
<keyword evidence="13" id="KW-1015">Disulfide bond</keyword>
<evidence type="ECO:0000256" key="23">
    <source>
        <dbReference type="ARBA" id="ARBA00043838"/>
    </source>
</evidence>
<dbReference type="GO" id="GO:0017083">
    <property type="term" value="F:4-galactosyl-N-acetylglucosaminide 3-alpha-L-fucosyltransferase activity"/>
    <property type="evidence" value="ECO:0007669"/>
    <property type="project" value="UniProtKB-EC"/>
</dbReference>
<keyword evidence="8" id="KW-0735">Signal-anchor</keyword>
<comment type="subunit">
    <text evidence="4">Homodimer.</text>
</comment>
<evidence type="ECO:0000259" key="26">
    <source>
        <dbReference type="Pfam" id="PF17039"/>
    </source>
</evidence>
<gene>
    <name evidence="27" type="primary">FUT9</name>
</gene>
<accession>A0A8C9SIN2</accession>
<comment type="pathway">
    <text evidence="2">Glycolipid biosynthesis.</text>
</comment>
<proteinExistence type="inferred from homology"/>
<dbReference type="GeneTree" id="ENSGT00940000155095"/>
<evidence type="ECO:0000256" key="15">
    <source>
        <dbReference type="ARBA" id="ARBA00029329"/>
    </source>
</evidence>
<comment type="catalytic activity">
    <reaction evidence="17">
        <text>an alpha-Neu5Ac-(2-&gt;3)-beta-D-Gal-(1-&gt;4)-beta-D-GlcNAc-(1-&gt;3)-beta-D-Gal-(1-&gt;4)-beta-D-GlcNAc derivative + GDP-beta-L-fucose = an alpha-Neu5Ac-(2-&gt;3)-beta-D-Gal-(1-&gt;4)-beta-D-GlcNAc-(1-&gt;3)-beta-D-Gal-(1-&gt;4)-[alpha-L-Fuc-(1-&gt;3)]-beta-D-GlcNAc derivative + GDP + H(+)</text>
        <dbReference type="Rhea" id="RHEA:68044"/>
        <dbReference type="ChEBI" id="CHEBI:15378"/>
        <dbReference type="ChEBI" id="CHEBI:57273"/>
        <dbReference type="ChEBI" id="CHEBI:58189"/>
        <dbReference type="ChEBI" id="CHEBI:145343"/>
        <dbReference type="ChEBI" id="CHEBI:176900"/>
    </reaction>
    <physiologicalReaction direction="left-to-right" evidence="17">
        <dbReference type="Rhea" id="RHEA:68045"/>
    </physiologicalReaction>
</comment>
<evidence type="ECO:0000256" key="5">
    <source>
        <dbReference type="ARBA" id="ARBA00022676"/>
    </source>
</evidence>
<dbReference type="GO" id="GO:0006629">
    <property type="term" value="P:lipid metabolic process"/>
    <property type="evidence" value="ECO:0007669"/>
    <property type="project" value="UniProtKB-KW"/>
</dbReference>
<evidence type="ECO:0000256" key="2">
    <source>
        <dbReference type="ARBA" id="ARBA00004934"/>
    </source>
</evidence>
<comment type="catalytic activity">
    <reaction evidence="19">
        <text>an N-acetyl-alpha-neuraminyl-(2-&gt;3)-beta-D-galactosyl-(1-&gt;4)-N-acetyl-beta-D-glucosaminyl derivative + GDP-beta-L-fucose = an alpha-Neu5Ac-(2-&gt;3)-beta-D-Gal-(1-&gt;4)-[alpha-L-Fuc-(1-&gt;3)]-beta-D-GlcNAc derivative + GDP + H(+)</text>
        <dbReference type="Rhea" id="RHEA:56076"/>
        <dbReference type="ChEBI" id="CHEBI:15378"/>
        <dbReference type="ChEBI" id="CHEBI:57273"/>
        <dbReference type="ChEBI" id="CHEBI:58189"/>
        <dbReference type="ChEBI" id="CHEBI:136545"/>
        <dbReference type="ChEBI" id="CHEBI:139509"/>
    </reaction>
    <physiologicalReaction direction="left-to-right" evidence="19">
        <dbReference type="Rhea" id="RHEA:56077"/>
    </physiologicalReaction>
</comment>
<dbReference type="EC" id="2.4.1.-" evidence="24"/>
<evidence type="ECO:0000256" key="3">
    <source>
        <dbReference type="ARBA" id="ARBA00008919"/>
    </source>
</evidence>
<evidence type="ECO:0000256" key="6">
    <source>
        <dbReference type="ARBA" id="ARBA00022679"/>
    </source>
</evidence>
<dbReference type="InterPro" id="IPR055270">
    <property type="entry name" value="Glyco_tran_10_C"/>
</dbReference>
<evidence type="ECO:0000256" key="22">
    <source>
        <dbReference type="ARBA" id="ARBA00043828"/>
    </source>
</evidence>
<comment type="catalytic activity">
    <reaction evidence="22">
        <text>beta-D-Gal-(1-&gt;4)-beta-D-GlcNAc-(1-&gt;3)-beta-D-Gal-(1-&gt;4)-D-Glc + GDP-beta-L-fucose = beta-D-Gal-(1-&gt;4)-[alpha-L-Fuc-(1-&gt;3)]-beta-D-GlcNAc-(1-&gt;3)-beta-D-Gal-(1-&gt;4)-D-Glc + GDP + H(+)</text>
        <dbReference type="Rhea" id="RHEA:77187"/>
        <dbReference type="ChEBI" id="CHEBI:15378"/>
        <dbReference type="ChEBI" id="CHEBI:57273"/>
        <dbReference type="ChEBI" id="CHEBI:58189"/>
        <dbReference type="ChEBI" id="CHEBI:60239"/>
        <dbReference type="ChEBI" id="CHEBI:61352"/>
    </reaction>
    <physiologicalReaction direction="left-to-right" evidence="22">
        <dbReference type="Rhea" id="RHEA:77188"/>
    </physiologicalReaction>
</comment>
<keyword evidence="11" id="KW-0443">Lipid metabolism</keyword>
<feature type="transmembrane region" description="Helical" evidence="24">
    <location>
        <begin position="12"/>
        <end position="31"/>
    </location>
</feature>
<dbReference type="Pfam" id="PF00852">
    <property type="entry name" value="Glyco_transf_10"/>
    <property type="match status" value="1"/>
</dbReference>
<reference evidence="27 28" key="1">
    <citation type="submission" date="2019-04" db="EMBL/GenBank/DDBJ databases">
        <authorList>
            <consortium name="Wellcome Sanger Institute Data Sharing"/>
        </authorList>
    </citation>
    <scope>NUCLEOTIDE SEQUENCE [LARGE SCALE GENOMIC DNA]</scope>
</reference>
<comment type="catalytic activity">
    <reaction evidence="20">
        <text>a neolactoside nLc4Cer + GDP-beta-L-fucose = a neolactoside III(3)-alpha-Fuc-nLc4Cer + GDP + H(+)</text>
        <dbReference type="Rhea" id="RHEA:48376"/>
        <dbReference type="ChEBI" id="CHEBI:15378"/>
        <dbReference type="ChEBI" id="CHEBI:57273"/>
        <dbReference type="ChEBI" id="CHEBI:58189"/>
        <dbReference type="ChEBI" id="CHEBI:90376"/>
        <dbReference type="ChEBI" id="CHEBI:90379"/>
    </reaction>
    <physiologicalReaction direction="left-to-right" evidence="20">
        <dbReference type="Rhea" id="RHEA:48377"/>
    </physiologicalReaction>
</comment>
<feature type="domain" description="Fucosyltransferase N-terminal" evidence="26">
    <location>
        <begin position="46"/>
        <end position="150"/>
    </location>
</feature>
<dbReference type="Proteomes" id="UP000694397">
    <property type="component" value="Chromosome 1"/>
</dbReference>
<evidence type="ECO:0000256" key="18">
    <source>
        <dbReference type="ARBA" id="ARBA00036295"/>
    </source>
</evidence>
<comment type="subcellular location">
    <subcellularLocation>
        <location evidence="24">Golgi apparatus</location>
        <location evidence="24">Golgi stack membrane</location>
        <topology evidence="24">Single-pass type II membrane protein</topology>
    </subcellularLocation>
    <subcellularLocation>
        <location evidence="21">Golgi apparatus</location>
        <location evidence="21">trans-Golgi network membrane</location>
        <topology evidence="21">Single-pass type II membrane protein</topology>
    </subcellularLocation>
</comment>
<dbReference type="PANTHER" id="PTHR11929:SF10">
    <property type="entry name" value="4-GALACTOSYL-N-ACETYLGLUCOSAMINIDE 3-ALPHA-L-FUCOSYLTRANSFERASE 9"/>
    <property type="match status" value="1"/>
</dbReference>